<name>W7LBV5_CYTFI</name>
<feature type="transmembrane region" description="Helical" evidence="7">
    <location>
        <begin position="238"/>
        <end position="259"/>
    </location>
</feature>
<evidence type="ECO:0000256" key="2">
    <source>
        <dbReference type="ARBA" id="ARBA00007755"/>
    </source>
</evidence>
<organism evidence="9 10">
    <name type="scientific">Cytobacillus firmus DS1</name>
    <dbReference type="NCBI Taxonomy" id="1307436"/>
    <lineage>
        <taxon>Bacteria</taxon>
        <taxon>Bacillati</taxon>
        <taxon>Bacillota</taxon>
        <taxon>Bacilli</taxon>
        <taxon>Bacillales</taxon>
        <taxon>Bacillaceae</taxon>
        <taxon>Cytobacillus</taxon>
    </lineage>
</organism>
<feature type="transmembrane region" description="Helical" evidence="7">
    <location>
        <begin position="496"/>
        <end position="514"/>
    </location>
</feature>
<dbReference type="Pfam" id="PF02554">
    <property type="entry name" value="CstA"/>
    <property type="match status" value="3"/>
</dbReference>
<evidence type="ECO:0000256" key="7">
    <source>
        <dbReference type="SAM" id="Phobius"/>
    </source>
</evidence>
<dbReference type="EMBL" id="APVL01000002">
    <property type="protein sequence ID" value="EWG12656.1"/>
    <property type="molecule type" value="Genomic_DNA"/>
</dbReference>
<evidence type="ECO:0000256" key="6">
    <source>
        <dbReference type="ARBA" id="ARBA00023136"/>
    </source>
</evidence>
<evidence type="ECO:0000259" key="8">
    <source>
        <dbReference type="Pfam" id="PF02554"/>
    </source>
</evidence>
<sequence>MTSFTVSNPSYLLSENIFFSEISLLFIPDSLYNIQHILKFQIILIMILQQGDFFMVTFLGSIVLLIAGYAIYSKVVERIFGINDSSPTPAYTKKDGMDFVPMSWWKGSLIQLLNIAGLGPIFGAIMGALYGPAAFIWIVAGSIFAGAVHDYFSGMLSLRHNGEQFPSIVGRYLGKPAKTFINIFSILLMVLVAAAFTAGPAQLISSITPLSFMASLLIIFAYFILAAVLPVNRIIGKIYPFLGAILIFMAVSIAAALLFSDKSIPNVTLSNLHPGELPIWPLLMVTISCGAISGFHSTQSPIVSRTLKKESDGRKVFYGAMIGEGIIALIWAAAGMTFFGGTGGLQEALAAGGPAGVVNEISGSLLGTLGGILAILGVIILPITTGDTALRSSRMMLSESLSSLIKMDGKWKVVITTLPVALPTLYLATIDYSFLWRYVGWTNQVTAAVMLWTATMYLLKNNKFHWISGVPALFMTGVVSTYIFYAPEGFQMDYQLSMMIGSVITLFITGWYVYQIVKQRQLSKNNPNLKAA</sequence>
<feature type="transmembrane region" description="Helical" evidence="7">
    <location>
        <begin position="466"/>
        <end position="484"/>
    </location>
</feature>
<feature type="transmembrane region" description="Helical" evidence="7">
    <location>
        <begin position="53"/>
        <end position="72"/>
    </location>
</feature>
<evidence type="ECO:0000256" key="3">
    <source>
        <dbReference type="ARBA" id="ARBA00022475"/>
    </source>
</evidence>
<proteinExistence type="inferred from homology"/>
<comment type="similarity">
    <text evidence="2">Belongs to the peptide transporter carbon starvation (CstA) (TC 2.A.114) family.</text>
</comment>
<keyword evidence="6 7" id="KW-0472">Membrane</keyword>
<dbReference type="AlphaFoldDB" id="W7LBV5"/>
<evidence type="ECO:0000313" key="10">
    <source>
        <dbReference type="Proteomes" id="UP000019270"/>
    </source>
</evidence>
<feature type="domain" description="CstA N-terminal" evidence="8">
    <location>
        <begin position="58"/>
        <end position="198"/>
    </location>
</feature>
<feature type="transmembrane region" description="Helical" evidence="7">
    <location>
        <begin position="112"/>
        <end position="130"/>
    </location>
</feature>
<accession>W7LBV5</accession>
<dbReference type="PANTHER" id="PTHR30252:SF4">
    <property type="entry name" value="CARBON STARVATION"/>
    <property type="match status" value="1"/>
</dbReference>
<dbReference type="GO" id="GO:0009267">
    <property type="term" value="P:cellular response to starvation"/>
    <property type="evidence" value="ECO:0007669"/>
    <property type="project" value="InterPro"/>
</dbReference>
<dbReference type="eggNOG" id="COG1966">
    <property type="taxonomic scope" value="Bacteria"/>
</dbReference>
<feature type="transmembrane region" description="Helical" evidence="7">
    <location>
        <begin position="279"/>
        <end position="295"/>
    </location>
</feature>
<evidence type="ECO:0000256" key="4">
    <source>
        <dbReference type="ARBA" id="ARBA00022692"/>
    </source>
</evidence>
<dbReference type="GO" id="GO:0005886">
    <property type="term" value="C:plasma membrane"/>
    <property type="evidence" value="ECO:0007669"/>
    <property type="project" value="UniProtKB-SubCell"/>
</dbReference>
<dbReference type="InterPro" id="IPR051605">
    <property type="entry name" value="CstA"/>
</dbReference>
<comment type="subcellular location">
    <subcellularLocation>
        <location evidence="1">Cell membrane</location>
        <topology evidence="1">Multi-pass membrane protein</topology>
    </subcellularLocation>
</comment>
<feature type="domain" description="CstA N-terminal" evidence="8">
    <location>
        <begin position="210"/>
        <end position="330"/>
    </location>
</feature>
<reference evidence="10" key="1">
    <citation type="submission" date="2013-03" db="EMBL/GenBank/DDBJ databases">
        <title>Draft genome sequence of Bacillus firmus DS1.</title>
        <authorList>
            <person name="Peng D."/>
            <person name="Zhu L."/>
            <person name="Sun M."/>
        </authorList>
    </citation>
    <scope>NUCLEOTIDE SEQUENCE [LARGE SCALE GENOMIC DNA]</scope>
    <source>
        <strain evidence="10">DS1</strain>
    </source>
</reference>
<feature type="transmembrane region" description="Helical" evidence="7">
    <location>
        <begin position="361"/>
        <end position="390"/>
    </location>
</feature>
<feature type="transmembrane region" description="Helical" evidence="7">
    <location>
        <begin position="179"/>
        <end position="198"/>
    </location>
</feature>
<feature type="transmembrane region" description="Helical" evidence="7">
    <location>
        <begin position="411"/>
        <end position="429"/>
    </location>
</feature>
<dbReference type="Proteomes" id="UP000019270">
    <property type="component" value="Unassembled WGS sequence"/>
</dbReference>
<dbReference type="PANTHER" id="PTHR30252">
    <property type="entry name" value="INNER MEMBRANE PEPTIDE TRANSPORTER"/>
    <property type="match status" value="1"/>
</dbReference>
<evidence type="ECO:0000256" key="5">
    <source>
        <dbReference type="ARBA" id="ARBA00022989"/>
    </source>
</evidence>
<feature type="transmembrane region" description="Helical" evidence="7">
    <location>
        <begin position="136"/>
        <end position="158"/>
    </location>
</feature>
<evidence type="ECO:0000313" key="9">
    <source>
        <dbReference type="EMBL" id="EWG12656.1"/>
    </source>
</evidence>
<feature type="domain" description="CstA N-terminal" evidence="8">
    <location>
        <begin position="342"/>
        <end position="478"/>
    </location>
</feature>
<comment type="caution">
    <text evidence="9">The sequence shown here is derived from an EMBL/GenBank/DDBJ whole genome shotgun (WGS) entry which is preliminary data.</text>
</comment>
<keyword evidence="3" id="KW-1003">Cell membrane</keyword>
<protein>
    <submittedName>
        <fullName evidence="9">Carbon starvation protein CstA</fullName>
    </submittedName>
</protein>
<feature type="transmembrane region" description="Helical" evidence="7">
    <location>
        <begin position="441"/>
        <end position="459"/>
    </location>
</feature>
<feature type="transmembrane region" description="Helical" evidence="7">
    <location>
        <begin position="210"/>
        <end position="231"/>
    </location>
</feature>
<reference evidence="9 10" key="2">
    <citation type="journal article" date="2016" name="Sci. Rep.">
        <title>A novel serine protease, Sep1, from Bacillus firmus DS-1 has nematicidal activity and degrades multiple intestinal-associated nematode proteins.</title>
        <authorList>
            <person name="Geng C."/>
            <person name="Nie X."/>
            <person name="Tang Z."/>
            <person name="Zhang Y."/>
            <person name="Lin J."/>
            <person name="Sun M."/>
            <person name="Peng D."/>
        </authorList>
    </citation>
    <scope>NUCLEOTIDE SEQUENCE [LARGE SCALE GENOMIC DNA]</scope>
    <source>
        <strain evidence="9 10">DS1</strain>
    </source>
</reference>
<evidence type="ECO:0000256" key="1">
    <source>
        <dbReference type="ARBA" id="ARBA00004651"/>
    </source>
</evidence>
<dbReference type="InterPro" id="IPR003706">
    <property type="entry name" value="CstA_N"/>
</dbReference>
<gene>
    <name evidence="9" type="ORF">PBF_03935</name>
</gene>
<keyword evidence="5 7" id="KW-1133">Transmembrane helix</keyword>
<dbReference type="PATRIC" id="fig|1307436.3.peg.852"/>
<feature type="transmembrane region" description="Helical" evidence="7">
    <location>
        <begin position="316"/>
        <end position="341"/>
    </location>
</feature>
<keyword evidence="4 7" id="KW-0812">Transmembrane</keyword>